<accession>L8JSF8</accession>
<name>L8JSF8_9BACT</name>
<evidence type="ECO:0000313" key="4">
    <source>
        <dbReference type="EMBL" id="ELR71911.1"/>
    </source>
</evidence>
<dbReference type="AlphaFoldDB" id="L8JSF8"/>
<gene>
    <name evidence="4" type="ORF">C900_02150</name>
</gene>
<dbReference type="RefSeq" id="WP_009579537.1">
    <property type="nucleotide sequence ID" value="NZ_AMZN01000031.1"/>
</dbReference>
<dbReference type="InterPro" id="IPR031107">
    <property type="entry name" value="Small_HSP"/>
</dbReference>
<dbReference type="PANTHER" id="PTHR11527">
    <property type="entry name" value="HEAT-SHOCK PROTEIN 20 FAMILY MEMBER"/>
    <property type="match status" value="1"/>
</dbReference>
<dbReference type="OrthoDB" id="9814487at2"/>
<evidence type="ECO:0000256" key="2">
    <source>
        <dbReference type="RuleBase" id="RU003616"/>
    </source>
</evidence>
<dbReference type="InterPro" id="IPR002068">
    <property type="entry name" value="A-crystallin/Hsp20_dom"/>
</dbReference>
<dbReference type="PROSITE" id="PS01031">
    <property type="entry name" value="SHSP"/>
    <property type="match status" value="1"/>
</dbReference>
<dbReference type="InterPro" id="IPR008978">
    <property type="entry name" value="HSP20-like_chaperone"/>
</dbReference>
<protein>
    <submittedName>
        <fullName evidence="4">Putative heat shock protein</fullName>
    </submittedName>
</protein>
<dbReference type="EMBL" id="AMZN01000031">
    <property type="protein sequence ID" value="ELR71911.1"/>
    <property type="molecule type" value="Genomic_DNA"/>
</dbReference>
<evidence type="ECO:0000259" key="3">
    <source>
        <dbReference type="PROSITE" id="PS01031"/>
    </source>
</evidence>
<dbReference type="STRING" id="1237149.C900_02150"/>
<comment type="similarity">
    <text evidence="1 2">Belongs to the small heat shock protein (HSP20) family.</text>
</comment>
<organism evidence="4 5">
    <name type="scientific">Fulvivirga imtechensis AK7</name>
    <dbReference type="NCBI Taxonomy" id="1237149"/>
    <lineage>
        <taxon>Bacteria</taxon>
        <taxon>Pseudomonadati</taxon>
        <taxon>Bacteroidota</taxon>
        <taxon>Cytophagia</taxon>
        <taxon>Cytophagales</taxon>
        <taxon>Fulvivirgaceae</taxon>
        <taxon>Fulvivirga</taxon>
    </lineage>
</organism>
<dbReference type="Gene3D" id="2.60.40.790">
    <property type="match status" value="1"/>
</dbReference>
<dbReference type="CDD" id="cd06464">
    <property type="entry name" value="ACD_sHsps-like"/>
    <property type="match status" value="1"/>
</dbReference>
<evidence type="ECO:0000313" key="5">
    <source>
        <dbReference type="Proteomes" id="UP000011135"/>
    </source>
</evidence>
<keyword evidence="4" id="KW-0346">Stress response</keyword>
<evidence type="ECO:0000256" key="1">
    <source>
        <dbReference type="PROSITE-ProRule" id="PRU00285"/>
    </source>
</evidence>
<dbReference type="Pfam" id="PF00011">
    <property type="entry name" value="HSP20"/>
    <property type="match status" value="1"/>
</dbReference>
<dbReference type="Proteomes" id="UP000011135">
    <property type="component" value="Unassembled WGS sequence"/>
</dbReference>
<dbReference type="SUPFAM" id="SSF49764">
    <property type="entry name" value="HSP20-like chaperones"/>
    <property type="match status" value="1"/>
</dbReference>
<proteinExistence type="inferred from homology"/>
<feature type="domain" description="SHSP" evidence="3">
    <location>
        <begin position="39"/>
        <end position="152"/>
    </location>
</feature>
<dbReference type="eggNOG" id="COG0071">
    <property type="taxonomic scope" value="Bacteria"/>
</dbReference>
<keyword evidence="5" id="KW-1185">Reference proteome</keyword>
<comment type="caution">
    <text evidence="4">The sequence shown here is derived from an EMBL/GenBank/DDBJ whole genome shotgun (WGS) entry which is preliminary data.</text>
</comment>
<sequence length="152" mass="17287">MNLTVKKKEGFPSLFSDFFSPASSLLGRDWFDFDTDLPARLGVNIPSVNIKEGPKEFTLELAAPGMERKDFNIEVESNMLSISAEKKEEKKEGDGEYSRREYSFNSFSRTFTLPENIKEDNIKAKYDNGILKVTIPKMKESPVKPTHKINVS</sequence>
<reference evidence="4 5" key="1">
    <citation type="submission" date="2012-12" db="EMBL/GenBank/DDBJ databases">
        <title>Genome assembly of Fulvivirga imtechensis AK7.</title>
        <authorList>
            <person name="Nupur N."/>
            <person name="Khatri I."/>
            <person name="Kumar R."/>
            <person name="Subramanian S."/>
            <person name="Pinnaka A."/>
        </authorList>
    </citation>
    <scope>NUCLEOTIDE SEQUENCE [LARGE SCALE GENOMIC DNA]</scope>
    <source>
        <strain evidence="4 5">AK7</strain>
    </source>
</reference>